<sequence>MNLKTFKRHCEQYANHEGEDDNVRNAYREILQHIEIHRIQDRDGLILDLAHLAEAYLQRAARVRQVAPISMVADTLETKARVYKEAIQQLGGIRL</sequence>
<name>A0ABQ3VR69_9CHLR</name>
<comment type="caution">
    <text evidence="1">The sequence shown here is derived from an EMBL/GenBank/DDBJ whole genome shotgun (WGS) entry which is preliminary data.</text>
</comment>
<gene>
    <name evidence="1" type="ORF">KSZ_62100</name>
</gene>
<dbReference type="EMBL" id="BNJJ01000022">
    <property type="protein sequence ID" value="GHO88204.1"/>
    <property type="molecule type" value="Genomic_DNA"/>
</dbReference>
<dbReference type="Proteomes" id="UP000635565">
    <property type="component" value="Unassembled WGS sequence"/>
</dbReference>
<keyword evidence="2" id="KW-1185">Reference proteome</keyword>
<reference evidence="1 2" key="1">
    <citation type="journal article" date="2021" name="Int. J. Syst. Evol. Microbiol.">
        <title>Reticulibacter mediterranei gen. nov., sp. nov., within the new family Reticulibacteraceae fam. nov., and Ktedonospora formicarum gen. nov., sp. nov., Ktedonobacter robiniae sp. nov., Dictyobacter formicarum sp. nov. and Dictyobacter arantiisoli sp. nov., belonging to the class Ktedonobacteria.</title>
        <authorList>
            <person name="Yabe S."/>
            <person name="Zheng Y."/>
            <person name="Wang C.M."/>
            <person name="Sakai Y."/>
            <person name="Abe K."/>
            <person name="Yokota A."/>
            <person name="Donadio S."/>
            <person name="Cavaletti L."/>
            <person name="Monciardini P."/>
        </authorList>
    </citation>
    <scope>NUCLEOTIDE SEQUENCE [LARGE SCALE GENOMIC DNA]</scope>
    <source>
        <strain evidence="1 2">SOSP1-9</strain>
    </source>
</reference>
<evidence type="ECO:0000313" key="1">
    <source>
        <dbReference type="EMBL" id="GHO88204.1"/>
    </source>
</evidence>
<protein>
    <submittedName>
        <fullName evidence="1">Uncharacterized protein</fullName>
    </submittedName>
</protein>
<dbReference type="RefSeq" id="WP_201365812.1">
    <property type="nucleotide sequence ID" value="NZ_BNJJ01000022.1"/>
</dbReference>
<organism evidence="1 2">
    <name type="scientific">Dictyobacter formicarum</name>
    <dbReference type="NCBI Taxonomy" id="2778368"/>
    <lineage>
        <taxon>Bacteria</taxon>
        <taxon>Bacillati</taxon>
        <taxon>Chloroflexota</taxon>
        <taxon>Ktedonobacteria</taxon>
        <taxon>Ktedonobacterales</taxon>
        <taxon>Dictyobacteraceae</taxon>
        <taxon>Dictyobacter</taxon>
    </lineage>
</organism>
<accession>A0ABQ3VR69</accession>
<proteinExistence type="predicted"/>
<evidence type="ECO:0000313" key="2">
    <source>
        <dbReference type="Proteomes" id="UP000635565"/>
    </source>
</evidence>